<accession>A0A9W4RHJ2</accession>
<dbReference type="PROSITE" id="PS00216">
    <property type="entry name" value="SUGAR_TRANSPORT_1"/>
    <property type="match status" value="1"/>
</dbReference>
<comment type="similarity">
    <text evidence="2">Belongs to the major facilitator superfamily. Sugar transporter (TC 2.A.1.1) family.</text>
</comment>
<dbReference type="InterPro" id="IPR050360">
    <property type="entry name" value="MFS_Sugar_Transporters"/>
</dbReference>
<keyword evidence="4 7" id="KW-0812">Transmembrane</keyword>
<dbReference type="PANTHER" id="PTHR48022:SF59">
    <property type="entry name" value="MAJOR FACILITATOR SUPERFAMILY (MFS) PROFILE DOMAIN-CONTAINING PROTEIN"/>
    <property type="match status" value="1"/>
</dbReference>
<proteinExistence type="inferred from homology"/>
<dbReference type="Pfam" id="PF00083">
    <property type="entry name" value="Sugar_tr"/>
    <property type="match status" value="1"/>
</dbReference>
<dbReference type="Proteomes" id="UP001152533">
    <property type="component" value="Unassembled WGS sequence"/>
</dbReference>
<dbReference type="InterPro" id="IPR020846">
    <property type="entry name" value="MFS_dom"/>
</dbReference>
<evidence type="ECO:0000256" key="1">
    <source>
        <dbReference type="ARBA" id="ARBA00004141"/>
    </source>
</evidence>
<dbReference type="PANTHER" id="PTHR48022">
    <property type="entry name" value="PLASTIDIC GLUCOSE TRANSPORTER 4"/>
    <property type="match status" value="1"/>
</dbReference>
<evidence type="ECO:0000256" key="3">
    <source>
        <dbReference type="ARBA" id="ARBA00022448"/>
    </source>
</evidence>
<evidence type="ECO:0000256" key="2">
    <source>
        <dbReference type="ARBA" id="ARBA00010992"/>
    </source>
</evidence>
<reference evidence="9" key="1">
    <citation type="submission" date="2022-08" db="EMBL/GenBank/DDBJ databases">
        <authorList>
            <person name="Giroux E."/>
            <person name="Giroux E."/>
        </authorList>
    </citation>
    <scope>NUCLEOTIDE SEQUENCE</scope>
    <source>
        <strain evidence="9">H1091258</strain>
    </source>
</reference>
<dbReference type="PROSITE" id="PS00217">
    <property type="entry name" value="SUGAR_TRANSPORT_2"/>
    <property type="match status" value="1"/>
</dbReference>
<organism evidence="9 10">
    <name type="scientific">Colletotrichum noveboracense</name>
    <dbReference type="NCBI Taxonomy" id="2664923"/>
    <lineage>
        <taxon>Eukaryota</taxon>
        <taxon>Fungi</taxon>
        <taxon>Dikarya</taxon>
        <taxon>Ascomycota</taxon>
        <taxon>Pezizomycotina</taxon>
        <taxon>Sordariomycetes</taxon>
        <taxon>Hypocreomycetidae</taxon>
        <taxon>Glomerellales</taxon>
        <taxon>Glomerellaceae</taxon>
        <taxon>Colletotrichum</taxon>
        <taxon>Colletotrichum gloeosporioides species complex</taxon>
    </lineage>
</organism>
<dbReference type="InterPro" id="IPR003663">
    <property type="entry name" value="Sugar/inositol_transpt"/>
</dbReference>
<dbReference type="GO" id="GO:0005351">
    <property type="term" value="F:carbohydrate:proton symporter activity"/>
    <property type="evidence" value="ECO:0007669"/>
    <property type="project" value="TreeGrafter"/>
</dbReference>
<dbReference type="Gene3D" id="1.20.1250.20">
    <property type="entry name" value="MFS general substrate transporter like domains"/>
    <property type="match status" value="2"/>
</dbReference>
<dbReference type="InterPro" id="IPR036259">
    <property type="entry name" value="MFS_trans_sf"/>
</dbReference>
<feature type="transmembrane region" description="Helical" evidence="7">
    <location>
        <begin position="349"/>
        <end position="369"/>
    </location>
</feature>
<feature type="transmembrane region" description="Helical" evidence="7">
    <location>
        <begin position="389"/>
        <end position="412"/>
    </location>
</feature>
<keyword evidence="6 7" id="KW-0472">Membrane</keyword>
<dbReference type="GO" id="GO:0016020">
    <property type="term" value="C:membrane"/>
    <property type="evidence" value="ECO:0007669"/>
    <property type="project" value="UniProtKB-SubCell"/>
</dbReference>
<comment type="caution">
    <text evidence="9">The sequence shown here is derived from an EMBL/GenBank/DDBJ whole genome shotgun (WGS) entry which is preliminary data.</text>
</comment>
<dbReference type="InterPro" id="IPR005828">
    <property type="entry name" value="MFS_sugar_transport-like"/>
</dbReference>
<evidence type="ECO:0000256" key="6">
    <source>
        <dbReference type="ARBA" id="ARBA00023136"/>
    </source>
</evidence>
<dbReference type="SUPFAM" id="SSF103473">
    <property type="entry name" value="MFS general substrate transporter"/>
    <property type="match status" value="1"/>
</dbReference>
<evidence type="ECO:0000256" key="4">
    <source>
        <dbReference type="ARBA" id="ARBA00022692"/>
    </source>
</evidence>
<keyword evidence="5 7" id="KW-1133">Transmembrane helix</keyword>
<name>A0A9W4RHJ2_9PEZI</name>
<dbReference type="PROSITE" id="PS50850">
    <property type="entry name" value="MFS"/>
    <property type="match status" value="1"/>
</dbReference>
<feature type="transmembrane region" description="Helical" evidence="7">
    <location>
        <begin position="124"/>
        <end position="141"/>
    </location>
</feature>
<feature type="transmembrane region" description="Helical" evidence="7">
    <location>
        <begin position="179"/>
        <end position="198"/>
    </location>
</feature>
<sequence length="532" mass="58549">MSLISATTAAVRNSPREIFNRYLFVCTWIWSFSGVAKGFDEGVYRKYIGVRMHPANEPLATGNIASLVTMSVFKTRFGIGDQSESEYSNTKGWIVAIATAGAVLGCLACVSLTEKLGRRLTMQIFTLIYIAGILGQTFSSGNMTGLYLSRIISGVGIGATTVLPPVYISEIAPRPIRGLLILQYTCCQQLGVVFGFFFNYGITKHYSGSQIQWQLPTALQIAPAIMWGLETFFTPESARFLLSRGKSTEALKVLCDFRQLPADHPYVQDEFRAMEAQLTHELEIVSGASILDLAKETTQYSPSIFGYLGIQGEEGRLLATGVYAILKFVSVMVFSVFVIDFIGRRRSLLTGICLQITTLLFVGVYLKVTNGRDPGDISADPAAKRASEAAIAAIYLHAIAWSIGWFSIPYLVSAEVFPIRIRFLCVSVLMAFHWAFYFGCSRAMPSLLAATERYGAFIFFAVICSVSLVYVYLAMPETSGRSLESMESLFNRPWYTVHKVAYPKAEDLAAGPVVIDTNGKKEGEKASVTHMS</sequence>
<feature type="transmembrane region" description="Helical" evidence="7">
    <location>
        <begin position="454"/>
        <end position="473"/>
    </location>
</feature>
<dbReference type="InterPro" id="IPR005829">
    <property type="entry name" value="Sugar_transporter_CS"/>
</dbReference>
<gene>
    <name evidence="9" type="ORF">CGXH109_LOCUS4818</name>
</gene>
<comment type="subcellular location">
    <subcellularLocation>
        <location evidence="1">Membrane</location>
        <topology evidence="1">Multi-pass membrane protein</topology>
    </subcellularLocation>
</comment>
<dbReference type="PRINTS" id="PR00171">
    <property type="entry name" value="SUGRTRNSPORT"/>
</dbReference>
<protein>
    <recommendedName>
        <fullName evidence="8">Major facilitator superfamily (MFS) profile domain-containing protein</fullName>
    </recommendedName>
</protein>
<feature type="transmembrane region" description="Helical" evidence="7">
    <location>
        <begin position="419"/>
        <end position="439"/>
    </location>
</feature>
<feature type="transmembrane region" description="Helical" evidence="7">
    <location>
        <begin position="147"/>
        <end position="167"/>
    </location>
</feature>
<evidence type="ECO:0000313" key="9">
    <source>
        <dbReference type="EMBL" id="CAI0641485.1"/>
    </source>
</evidence>
<evidence type="ECO:0000256" key="5">
    <source>
        <dbReference type="ARBA" id="ARBA00022989"/>
    </source>
</evidence>
<feature type="transmembrane region" description="Helical" evidence="7">
    <location>
        <begin position="322"/>
        <end position="342"/>
    </location>
</feature>
<feature type="domain" description="Major facilitator superfamily (MFS) profile" evidence="8">
    <location>
        <begin position="26"/>
        <end position="479"/>
    </location>
</feature>
<evidence type="ECO:0000313" key="10">
    <source>
        <dbReference type="Proteomes" id="UP001152533"/>
    </source>
</evidence>
<dbReference type="EMBL" id="CAMGZC010000017">
    <property type="protein sequence ID" value="CAI0641485.1"/>
    <property type="molecule type" value="Genomic_DNA"/>
</dbReference>
<evidence type="ECO:0000259" key="8">
    <source>
        <dbReference type="PROSITE" id="PS50850"/>
    </source>
</evidence>
<evidence type="ECO:0000256" key="7">
    <source>
        <dbReference type="SAM" id="Phobius"/>
    </source>
</evidence>
<keyword evidence="10" id="KW-1185">Reference proteome</keyword>
<feature type="transmembrane region" description="Helical" evidence="7">
    <location>
        <begin position="93"/>
        <end position="112"/>
    </location>
</feature>
<dbReference type="AlphaFoldDB" id="A0A9W4RHJ2"/>
<keyword evidence="3" id="KW-0813">Transport</keyword>